<dbReference type="SUPFAM" id="SSF54160">
    <property type="entry name" value="Chromo domain-like"/>
    <property type="match status" value="1"/>
</dbReference>
<dbReference type="HOGENOM" id="CLU_000384_6_1_1"/>
<dbReference type="SUPFAM" id="SSF53098">
    <property type="entry name" value="Ribonuclease H-like"/>
    <property type="match status" value="1"/>
</dbReference>
<evidence type="ECO:0000259" key="1">
    <source>
        <dbReference type="PROSITE" id="PS50013"/>
    </source>
</evidence>
<proteinExistence type="predicted"/>
<dbReference type="AlphaFoldDB" id="H3GDT5"/>
<dbReference type="Gene3D" id="3.30.420.10">
    <property type="entry name" value="Ribonuclease H-like superfamily/Ribonuclease H"/>
    <property type="match status" value="1"/>
</dbReference>
<sequence length="291" mass="33745">MTTSYRAQADGQTERQNLVLEDALRCMVSYHGDDWAAKLGTIEYAHATLVSASTGRSPFEVDTGRKERNPFGTFPTLSTTVQVQQGLSEYANRFKDERDKIIVKAKEHLLKAQASQKKYYDQHRSNVQFKEGDLVMLDTRRIPLKHAAKVIDVKRAKLAARKVGPFVIKRMINDNAARLILPRSMKSLNPTFNVDVLSHYVSNPDKFETRVLLKASRIITNEDTGEDLHIIEKLLRKRQFNRKTEWLVKWHGLPDHESSWELEKDIKHVSHWKVLVDDFKRRQREVKPGRM</sequence>
<organism evidence="2 3">
    <name type="scientific">Phytophthora ramorum</name>
    <name type="common">Sudden oak death agent</name>
    <dbReference type="NCBI Taxonomy" id="164328"/>
    <lineage>
        <taxon>Eukaryota</taxon>
        <taxon>Sar</taxon>
        <taxon>Stramenopiles</taxon>
        <taxon>Oomycota</taxon>
        <taxon>Peronosporomycetes</taxon>
        <taxon>Peronosporales</taxon>
        <taxon>Peronosporaceae</taxon>
        <taxon>Phytophthora</taxon>
    </lineage>
</organism>
<dbReference type="Pfam" id="PF00385">
    <property type="entry name" value="Chromo"/>
    <property type="match status" value="1"/>
</dbReference>
<dbReference type="InterPro" id="IPR056924">
    <property type="entry name" value="SH3_Tf2-1"/>
</dbReference>
<dbReference type="InterPro" id="IPR023780">
    <property type="entry name" value="Chromo_domain"/>
</dbReference>
<dbReference type="SMART" id="SM00298">
    <property type="entry name" value="CHROMO"/>
    <property type="match status" value="1"/>
</dbReference>
<dbReference type="Gene3D" id="2.40.50.40">
    <property type="match status" value="1"/>
</dbReference>
<dbReference type="InterPro" id="IPR016197">
    <property type="entry name" value="Chromo-like_dom_sf"/>
</dbReference>
<dbReference type="InParanoid" id="H3GDT5"/>
<dbReference type="GO" id="GO:0003676">
    <property type="term" value="F:nucleic acid binding"/>
    <property type="evidence" value="ECO:0007669"/>
    <property type="project" value="InterPro"/>
</dbReference>
<dbReference type="InterPro" id="IPR036397">
    <property type="entry name" value="RNaseH_sf"/>
</dbReference>
<dbReference type="PANTHER" id="PTHR37984:SF5">
    <property type="entry name" value="PROTEIN NYNRIN-LIKE"/>
    <property type="match status" value="1"/>
</dbReference>
<evidence type="ECO:0000313" key="3">
    <source>
        <dbReference type="Proteomes" id="UP000005238"/>
    </source>
</evidence>
<dbReference type="InterPro" id="IPR012337">
    <property type="entry name" value="RNaseH-like_sf"/>
</dbReference>
<name>H3GDT5_PHYRM</name>
<accession>H3GDT5</accession>
<reference evidence="2" key="2">
    <citation type="submission" date="2015-06" db="UniProtKB">
        <authorList>
            <consortium name="EnsemblProtists"/>
        </authorList>
    </citation>
    <scope>IDENTIFICATION</scope>
    <source>
        <strain evidence="2">Pr102</strain>
    </source>
</reference>
<reference evidence="3" key="1">
    <citation type="journal article" date="2006" name="Science">
        <title>Phytophthora genome sequences uncover evolutionary origins and mechanisms of pathogenesis.</title>
        <authorList>
            <person name="Tyler B.M."/>
            <person name="Tripathy S."/>
            <person name="Zhang X."/>
            <person name="Dehal P."/>
            <person name="Jiang R.H."/>
            <person name="Aerts A."/>
            <person name="Arredondo F.D."/>
            <person name="Baxter L."/>
            <person name="Bensasson D."/>
            <person name="Beynon J.L."/>
            <person name="Chapman J."/>
            <person name="Damasceno C.M."/>
            <person name="Dorrance A.E."/>
            <person name="Dou D."/>
            <person name="Dickerman A.W."/>
            <person name="Dubchak I.L."/>
            <person name="Garbelotto M."/>
            <person name="Gijzen M."/>
            <person name="Gordon S.G."/>
            <person name="Govers F."/>
            <person name="Grunwald N.J."/>
            <person name="Huang W."/>
            <person name="Ivors K.L."/>
            <person name="Jones R.W."/>
            <person name="Kamoun S."/>
            <person name="Krampis K."/>
            <person name="Lamour K.H."/>
            <person name="Lee M.K."/>
            <person name="McDonald W.H."/>
            <person name="Medina M."/>
            <person name="Meijer H.J."/>
            <person name="Nordberg E.K."/>
            <person name="Maclean D.J."/>
            <person name="Ospina-Giraldo M.D."/>
            <person name="Morris P.F."/>
            <person name="Phuntumart V."/>
            <person name="Putnam N.H."/>
            <person name="Rash S."/>
            <person name="Rose J.K."/>
            <person name="Sakihama Y."/>
            <person name="Salamov A.A."/>
            <person name="Savidor A."/>
            <person name="Scheuring C.F."/>
            <person name="Smith B.M."/>
            <person name="Sobral B.W."/>
            <person name="Terry A."/>
            <person name="Torto-Alalibo T.A."/>
            <person name="Win J."/>
            <person name="Xu Z."/>
            <person name="Zhang H."/>
            <person name="Grigoriev I.V."/>
            <person name="Rokhsar D.S."/>
            <person name="Boore J.L."/>
        </authorList>
    </citation>
    <scope>NUCLEOTIDE SEQUENCE [LARGE SCALE GENOMIC DNA]</scope>
    <source>
        <strain evidence="3">Pr102</strain>
    </source>
</reference>
<dbReference type="OMA" id="RMINDNA"/>
<dbReference type="InterPro" id="IPR000953">
    <property type="entry name" value="Chromo/chromo_shadow_dom"/>
</dbReference>
<dbReference type="EMBL" id="DS566001">
    <property type="status" value="NOT_ANNOTATED_CDS"/>
    <property type="molecule type" value="Genomic_DNA"/>
</dbReference>
<dbReference type="InterPro" id="IPR050951">
    <property type="entry name" value="Retrovirus_Pol_polyprotein"/>
</dbReference>
<dbReference type="PROSITE" id="PS50013">
    <property type="entry name" value="CHROMO_2"/>
    <property type="match status" value="1"/>
</dbReference>
<dbReference type="CDD" id="cd18965">
    <property type="entry name" value="chromodomain"/>
    <property type="match status" value="1"/>
</dbReference>
<dbReference type="PANTHER" id="PTHR37984">
    <property type="entry name" value="PROTEIN CBG26694"/>
    <property type="match status" value="1"/>
</dbReference>
<keyword evidence="3" id="KW-1185">Reference proteome</keyword>
<dbReference type="Proteomes" id="UP000005238">
    <property type="component" value="Unassembled WGS sequence"/>
</dbReference>
<dbReference type="eggNOG" id="KOG0017">
    <property type="taxonomic scope" value="Eukaryota"/>
</dbReference>
<dbReference type="EnsemblProtists" id="Phyra73747">
    <property type="protein sequence ID" value="Phyra73747"/>
    <property type="gene ID" value="Phyra73747"/>
</dbReference>
<protein>
    <recommendedName>
        <fullName evidence="1">Chromo domain-containing protein</fullName>
    </recommendedName>
</protein>
<evidence type="ECO:0000313" key="2">
    <source>
        <dbReference type="EnsemblProtists" id="Phyra73747"/>
    </source>
</evidence>
<dbReference type="Pfam" id="PF24626">
    <property type="entry name" value="SH3_Tf2-1"/>
    <property type="match status" value="1"/>
</dbReference>
<feature type="domain" description="Chromo" evidence="1">
    <location>
        <begin position="229"/>
        <end position="291"/>
    </location>
</feature>